<feature type="domain" description="GspD-like N0" evidence="14">
    <location>
        <begin position="56"/>
        <end position="126"/>
    </location>
</feature>
<evidence type="ECO:0000256" key="10">
    <source>
        <dbReference type="RuleBase" id="RU004004"/>
    </source>
</evidence>
<name>A0A016XGX7_9BURK</name>
<feature type="domain" description="Type II/III secretion system secretin-like" evidence="12">
    <location>
        <begin position="496"/>
        <end position="663"/>
    </location>
</feature>
<evidence type="ECO:0000256" key="9">
    <source>
        <dbReference type="ARBA" id="ARBA00023237"/>
    </source>
</evidence>
<dbReference type="GO" id="GO:0015628">
    <property type="term" value="P:protein secretion by the type II secretion system"/>
    <property type="evidence" value="ECO:0007669"/>
    <property type="project" value="InterPro"/>
</dbReference>
<protein>
    <submittedName>
        <fullName evidence="15">General secretion pathway protein GspD</fullName>
    </submittedName>
</protein>
<feature type="domain" description="NolW-like" evidence="13">
    <location>
        <begin position="305"/>
        <end position="407"/>
    </location>
</feature>
<dbReference type="PRINTS" id="PR00811">
    <property type="entry name" value="BCTERIALGSPD"/>
</dbReference>
<dbReference type="InterPro" id="IPR038591">
    <property type="entry name" value="NolW-like_sf"/>
</dbReference>
<dbReference type="Gene3D" id="3.30.1370.120">
    <property type="match status" value="3"/>
</dbReference>
<keyword evidence="4" id="KW-1134">Transmembrane beta strand</keyword>
<evidence type="ECO:0000256" key="3">
    <source>
        <dbReference type="ARBA" id="ARBA00022448"/>
    </source>
</evidence>
<comment type="similarity">
    <text evidence="2">Belongs to the bacterial secretin family. GSP D subfamily.</text>
</comment>
<dbReference type="InterPro" id="IPR005644">
    <property type="entry name" value="NolW-like"/>
</dbReference>
<reference evidence="15 16" key="1">
    <citation type="submission" date="2014-02" db="EMBL/GenBank/DDBJ databases">
        <title>Draft Genome of Hylemonella gracilis isolated from the Niagara River.</title>
        <authorList>
            <person name="Pawlowski D.R."/>
            <person name="Koudelka G.B."/>
        </authorList>
    </citation>
    <scope>NUCLEOTIDE SEQUENCE [LARGE SCALE GENOMIC DNA]</scope>
    <source>
        <strain evidence="15 16">Niagara R</strain>
    </source>
</reference>
<dbReference type="InterPro" id="IPR013356">
    <property type="entry name" value="T2SS_GspD"/>
</dbReference>
<feature type="region of interest" description="Disordered" evidence="11">
    <location>
        <begin position="693"/>
        <end position="738"/>
    </location>
</feature>
<dbReference type="PRINTS" id="PR01032">
    <property type="entry name" value="PHAGEIV"/>
</dbReference>
<dbReference type="STRING" id="1458275.AZ34_08210"/>
<proteinExistence type="inferred from homology"/>
<comment type="caution">
    <text evidence="15">The sequence shown here is derived from an EMBL/GenBank/DDBJ whole genome shotgun (WGS) entry which is preliminary data.</text>
</comment>
<keyword evidence="5" id="KW-0812">Transmembrane</keyword>
<dbReference type="InterPro" id="IPR050810">
    <property type="entry name" value="Bact_Secretion_Sys_Channel"/>
</dbReference>
<evidence type="ECO:0000256" key="11">
    <source>
        <dbReference type="SAM" id="MobiDB-lite"/>
    </source>
</evidence>
<dbReference type="Pfam" id="PF21305">
    <property type="entry name" value="type_II_gspD_N0"/>
    <property type="match status" value="1"/>
</dbReference>
<keyword evidence="6" id="KW-0732">Signal</keyword>
<evidence type="ECO:0000256" key="4">
    <source>
        <dbReference type="ARBA" id="ARBA00022452"/>
    </source>
</evidence>
<comment type="subcellular location">
    <subcellularLocation>
        <location evidence="1 10">Cell outer membrane</location>
    </subcellularLocation>
</comment>
<feature type="region of interest" description="Disordered" evidence="11">
    <location>
        <begin position="336"/>
        <end position="371"/>
    </location>
</feature>
<feature type="compositionally biased region" description="Pro residues" evidence="11">
    <location>
        <begin position="706"/>
        <end position="716"/>
    </location>
</feature>
<evidence type="ECO:0000256" key="5">
    <source>
        <dbReference type="ARBA" id="ARBA00022692"/>
    </source>
</evidence>
<accession>A0A016XGX7</accession>
<feature type="domain" description="NolW-like" evidence="13">
    <location>
        <begin position="225"/>
        <end position="297"/>
    </location>
</feature>
<organism evidence="15 16">
    <name type="scientific">Hylemonella gracilis str. Niagara R</name>
    <dbReference type="NCBI Taxonomy" id="1458275"/>
    <lineage>
        <taxon>Bacteria</taxon>
        <taxon>Pseudomonadati</taxon>
        <taxon>Pseudomonadota</taxon>
        <taxon>Betaproteobacteria</taxon>
        <taxon>Burkholderiales</taxon>
        <taxon>Comamonadaceae</taxon>
        <taxon>Hylemonella</taxon>
    </lineage>
</organism>
<dbReference type="GO" id="GO:0009279">
    <property type="term" value="C:cell outer membrane"/>
    <property type="evidence" value="ECO:0007669"/>
    <property type="project" value="UniProtKB-SubCell"/>
</dbReference>
<evidence type="ECO:0000256" key="6">
    <source>
        <dbReference type="ARBA" id="ARBA00022729"/>
    </source>
</evidence>
<evidence type="ECO:0000256" key="7">
    <source>
        <dbReference type="ARBA" id="ARBA00022927"/>
    </source>
</evidence>
<evidence type="ECO:0000259" key="12">
    <source>
        <dbReference type="Pfam" id="PF00263"/>
    </source>
</evidence>
<dbReference type="Pfam" id="PF03958">
    <property type="entry name" value="Secretin_N"/>
    <property type="match status" value="3"/>
</dbReference>
<dbReference type="InterPro" id="IPR049371">
    <property type="entry name" value="GspD-like_N0"/>
</dbReference>
<gene>
    <name evidence="15" type="ORF">AZ34_08210</name>
</gene>
<keyword evidence="8" id="KW-0472">Membrane</keyword>
<dbReference type="PANTHER" id="PTHR30332:SF24">
    <property type="entry name" value="SECRETIN GSPD-RELATED"/>
    <property type="match status" value="1"/>
</dbReference>
<evidence type="ECO:0000259" key="13">
    <source>
        <dbReference type="Pfam" id="PF03958"/>
    </source>
</evidence>
<dbReference type="InterPro" id="IPR004846">
    <property type="entry name" value="T2SS/T3SS_dom"/>
</dbReference>
<dbReference type="NCBIfam" id="TIGR02517">
    <property type="entry name" value="type_II_gspD"/>
    <property type="match status" value="1"/>
</dbReference>
<evidence type="ECO:0000313" key="16">
    <source>
        <dbReference type="Proteomes" id="UP000023268"/>
    </source>
</evidence>
<feature type="domain" description="NolW-like" evidence="13">
    <location>
        <begin position="156"/>
        <end position="214"/>
    </location>
</feature>
<feature type="compositionally biased region" description="Acidic residues" evidence="11">
    <location>
        <begin position="723"/>
        <end position="738"/>
    </location>
</feature>
<evidence type="ECO:0000256" key="8">
    <source>
        <dbReference type="ARBA" id="ARBA00023136"/>
    </source>
</evidence>
<sequence>MTVISRRVPSVLAMPRGRGLTWSVALCLLGLLFVLEPHAQTMTGSQTGRAAPSITLNFVNAEIDAVARAMASLSGRAVVVDPRVRGTVTLLSDRPVGVAVAMEQFAAELRVRGFALVAAEGGMYKVVPEADAKLQSGTVVSGTGDGGEARGQQVVTQVFRLHHENANNLVAVLRPLISPNNTINVSPGANALVITDYADNLRRIARIIAAMDDAGLDANDLQIQPLRHTLAGDIAPLVQRLLDGETATGNAGGAGSQALRTVVLAEPRSNALLLRAPSPARLALARTLIAKLDVPPAFGAAGNIHVVYLKNAEAVRLAETLRAVLAAEGTFAAGAGTGSTGGTATRTSTTTRATATASSTTAAGSGSATGGQIQADVPTNSLIISAPLPQYRQLRAVIDQLDTRRAQVFVESLIAEVNADVANDFGIQWQGGIPSGASGSVVGLMGTNFGSGAGNIFNLASGIASGEPSAPGTGFAAGVGVQRGNGVALGVLARFLETNSLGNVLSTPTLMTLDNEEAKIVIGQNVPFVTGQYTANNSATGAVNPFQTIERRDVGLTLAVRPQISENGTVKMVISQEVSSVDPTSLTNPAGLRTSKRSIDTSVLVDDGAIIVLGGLLQDESSVSEEKVPGLGSIPGLGWLFRSESTSRKKTNLMVFLRPVIVRNSQDSNRISLDRYDLMRAVQSQLRPAQVGDGPVLNVEEAAVLPPVPRAPPQEPPAQEGEAPGDEDAEPAEPDTAP</sequence>
<dbReference type="PANTHER" id="PTHR30332">
    <property type="entry name" value="PROBABLE GENERAL SECRETION PATHWAY PROTEIN D"/>
    <property type="match status" value="1"/>
</dbReference>
<dbReference type="eggNOG" id="COG1450">
    <property type="taxonomic scope" value="Bacteria"/>
</dbReference>
<evidence type="ECO:0000313" key="15">
    <source>
        <dbReference type="EMBL" id="EYC51061.1"/>
    </source>
</evidence>
<dbReference type="Pfam" id="PF00263">
    <property type="entry name" value="Secretin"/>
    <property type="match status" value="1"/>
</dbReference>
<dbReference type="AlphaFoldDB" id="A0A016XGX7"/>
<dbReference type="EMBL" id="JEMG01000001">
    <property type="protein sequence ID" value="EYC51061.1"/>
    <property type="molecule type" value="Genomic_DNA"/>
</dbReference>
<keyword evidence="9" id="KW-0998">Cell outer membrane</keyword>
<evidence type="ECO:0000256" key="1">
    <source>
        <dbReference type="ARBA" id="ARBA00004442"/>
    </source>
</evidence>
<dbReference type="Proteomes" id="UP000023268">
    <property type="component" value="Unassembled WGS sequence"/>
</dbReference>
<evidence type="ECO:0000256" key="2">
    <source>
        <dbReference type="ARBA" id="ARBA00006980"/>
    </source>
</evidence>
<feature type="compositionally biased region" description="Low complexity" evidence="11">
    <location>
        <begin position="342"/>
        <end position="366"/>
    </location>
</feature>
<keyword evidence="3 10" id="KW-0813">Transport</keyword>
<dbReference type="GO" id="GO:0015627">
    <property type="term" value="C:type II protein secretion system complex"/>
    <property type="evidence" value="ECO:0007669"/>
    <property type="project" value="InterPro"/>
</dbReference>
<evidence type="ECO:0000259" key="14">
    <source>
        <dbReference type="Pfam" id="PF21305"/>
    </source>
</evidence>
<keyword evidence="7" id="KW-0653">Protein transport</keyword>
<dbReference type="InterPro" id="IPR001775">
    <property type="entry name" value="GspD/PilQ"/>
</dbReference>